<protein>
    <recommendedName>
        <fullName evidence="4">Lipoprotein</fullName>
    </recommendedName>
</protein>
<gene>
    <name evidence="2" type="ORF">NE863_28175</name>
</gene>
<evidence type="ECO:0000313" key="3">
    <source>
        <dbReference type="Proteomes" id="UP001055460"/>
    </source>
</evidence>
<proteinExistence type="predicted"/>
<reference evidence="2" key="1">
    <citation type="submission" date="2022-06" db="EMBL/GenBank/DDBJ databases">
        <title>Physiological and biochemical characterization and genomic elucidation of a strain of the genus Ensifer adhaerens M8 that combines arsenic oxidation and chromium reduction.</title>
        <authorList>
            <person name="Li X."/>
            <person name="Yu c."/>
        </authorList>
    </citation>
    <scope>NUCLEOTIDE SEQUENCE</scope>
    <source>
        <strain evidence="2">M8</strain>
        <plasmid evidence="2">pB</plasmid>
    </source>
</reference>
<keyword evidence="1" id="KW-0732">Signal</keyword>
<dbReference type="AlphaFoldDB" id="A0A9Q9DE88"/>
<name>A0A9Q9DE88_ENSAD</name>
<evidence type="ECO:0000313" key="2">
    <source>
        <dbReference type="EMBL" id="USJ27772.1"/>
    </source>
</evidence>
<organism evidence="2 3">
    <name type="scientific">Ensifer adhaerens</name>
    <name type="common">Sinorhizobium morelense</name>
    <dbReference type="NCBI Taxonomy" id="106592"/>
    <lineage>
        <taxon>Bacteria</taxon>
        <taxon>Pseudomonadati</taxon>
        <taxon>Pseudomonadota</taxon>
        <taxon>Alphaproteobacteria</taxon>
        <taxon>Hyphomicrobiales</taxon>
        <taxon>Rhizobiaceae</taxon>
        <taxon>Sinorhizobium/Ensifer group</taxon>
        <taxon>Ensifer</taxon>
    </lineage>
</organism>
<dbReference type="Proteomes" id="UP001055460">
    <property type="component" value="Plasmid pB"/>
</dbReference>
<evidence type="ECO:0000256" key="1">
    <source>
        <dbReference type="SAM" id="SignalP"/>
    </source>
</evidence>
<sequence length="108" mass="11316">MTTSKLHGKILSVAIAGLAMLAADTLVPAPFGSIVPEAHAVVGRPLTPGSVAGVARRTTRRVIRRSTMYVAALPTGCVSTSVNGTAVWHCGGVYYQPYGGRYVLVYID</sequence>
<geneLocation type="plasmid" evidence="2 3">
    <name>pB</name>
</geneLocation>
<feature type="chain" id="PRO_5040263691" description="Lipoprotein" evidence="1">
    <location>
        <begin position="23"/>
        <end position="108"/>
    </location>
</feature>
<evidence type="ECO:0008006" key="4">
    <source>
        <dbReference type="Google" id="ProtNLM"/>
    </source>
</evidence>
<feature type="signal peptide" evidence="1">
    <location>
        <begin position="1"/>
        <end position="22"/>
    </location>
</feature>
<accession>A0A9Q9DE88</accession>
<dbReference type="EMBL" id="CP098809">
    <property type="protein sequence ID" value="USJ27772.1"/>
    <property type="molecule type" value="Genomic_DNA"/>
</dbReference>
<keyword evidence="2" id="KW-0614">Plasmid</keyword>